<dbReference type="GO" id="GO:0019867">
    <property type="term" value="C:outer membrane"/>
    <property type="evidence" value="ECO:0007669"/>
    <property type="project" value="InterPro"/>
</dbReference>
<protein>
    <recommendedName>
        <fullName evidence="4">LPS-assembly lipoprotein</fullName>
    </recommendedName>
</protein>
<dbReference type="Pfam" id="PF04390">
    <property type="entry name" value="LptE"/>
    <property type="match status" value="1"/>
</dbReference>
<evidence type="ECO:0008006" key="4">
    <source>
        <dbReference type="Google" id="ProtNLM"/>
    </source>
</evidence>
<dbReference type="PROSITE" id="PS51318">
    <property type="entry name" value="TAT"/>
    <property type="match status" value="1"/>
</dbReference>
<feature type="chain" id="PRO_5019245018" description="LPS-assembly lipoprotein" evidence="1">
    <location>
        <begin position="20"/>
        <end position="183"/>
    </location>
</feature>
<dbReference type="RefSeq" id="WP_127750450.1">
    <property type="nucleotide sequence ID" value="NZ_CP033219.1"/>
</dbReference>
<dbReference type="Gene3D" id="3.30.160.150">
    <property type="entry name" value="Lipoprotein like domain"/>
    <property type="match status" value="1"/>
</dbReference>
<dbReference type="OrthoDB" id="7629596at2"/>
<proteinExistence type="predicted"/>
<keyword evidence="3" id="KW-1185">Reference proteome</keyword>
<dbReference type="KEGG" id="sedi:EBB79_19585"/>
<dbReference type="AlphaFoldDB" id="A0A3T0N7D4"/>
<dbReference type="GO" id="GO:0043165">
    <property type="term" value="P:Gram-negative-bacterium-type cell outer membrane assembly"/>
    <property type="evidence" value="ECO:0007669"/>
    <property type="project" value="InterPro"/>
</dbReference>
<reference evidence="2 3" key="1">
    <citation type="submission" date="2018-10" db="EMBL/GenBank/DDBJ databases">
        <title>Parasedimentitalea marina sp. nov., a psychrophilic bacterium isolated from deep seawater of the New Britain Trench.</title>
        <authorList>
            <person name="Cao J."/>
        </authorList>
    </citation>
    <scope>NUCLEOTIDE SEQUENCE [LARGE SCALE GENOMIC DNA]</scope>
    <source>
        <strain evidence="2 3">W43</strain>
    </source>
</reference>
<evidence type="ECO:0000313" key="3">
    <source>
        <dbReference type="Proteomes" id="UP000283063"/>
    </source>
</evidence>
<keyword evidence="1" id="KW-0732">Signal</keyword>
<dbReference type="PROSITE" id="PS51257">
    <property type="entry name" value="PROKAR_LIPOPROTEIN"/>
    <property type="match status" value="1"/>
</dbReference>
<organism evidence="2 3">
    <name type="scientific">Parasedimentitalea marina</name>
    <dbReference type="NCBI Taxonomy" id="2483033"/>
    <lineage>
        <taxon>Bacteria</taxon>
        <taxon>Pseudomonadati</taxon>
        <taxon>Pseudomonadota</taxon>
        <taxon>Alphaproteobacteria</taxon>
        <taxon>Rhodobacterales</taxon>
        <taxon>Paracoccaceae</taxon>
        <taxon>Parasedimentitalea</taxon>
    </lineage>
</organism>
<accession>A0A3T0N7D4</accession>
<name>A0A3T0N7D4_9RHOB</name>
<dbReference type="InterPro" id="IPR007485">
    <property type="entry name" value="LPS_assembly_LptE"/>
</dbReference>
<evidence type="ECO:0000313" key="2">
    <source>
        <dbReference type="EMBL" id="AZV79862.1"/>
    </source>
</evidence>
<dbReference type="Proteomes" id="UP000283063">
    <property type="component" value="Chromosome"/>
</dbReference>
<feature type="signal peptide" evidence="1">
    <location>
        <begin position="1"/>
        <end position="19"/>
    </location>
</feature>
<evidence type="ECO:0000256" key="1">
    <source>
        <dbReference type="SAM" id="SignalP"/>
    </source>
</evidence>
<dbReference type="InterPro" id="IPR006311">
    <property type="entry name" value="TAT_signal"/>
</dbReference>
<gene>
    <name evidence="2" type="ORF">EBB79_19585</name>
</gene>
<sequence>MSLLNRRTLLGLLAPLALAACGFTPVHAPGGTGDALYGQVTVQAPEDIPSTSEVDSYLLVANLEQRLGRGGAGAYQLDLTLSTRDEGQAITDDNQTTRYSIVGKAGFVLTRQSDGKVVASGDENAFTGYSATGSTVETLAGERDAHRRLMVILADQITMRLLTTTDLSADPIPPSAPPLAPPA</sequence>
<dbReference type="EMBL" id="CP033219">
    <property type="protein sequence ID" value="AZV79862.1"/>
    <property type="molecule type" value="Genomic_DNA"/>
</dbReference>